<keyword evidence="2" id="KW-1185">Reference proteome</keyword>
<accession>A0A2W2HV61</accession>
<sequence>MSEPREIHTPKDPLEMAGNLVAALRRMSDRSATHPQEAVREQLGSRSAACGRRAADLALVSIARDLRRIADHLTGDVP</sequence>
<dbReference type="RefSeq" id="WP_111167069.1">
    <property type="nucleotide sequence ID" value="NZ_POUA01000064.1"/>
</dbReference>
<evidence type="ECO:0000313" key="2">
    <source>
        <dbReference type="Proteomes" id="UP000248544"/>
    </source>
</evidence>
<reference evidence="1 2" key="1">
    <citation type="submission" date="2018-01" db="EMBL/GenBank/DDBJ databases">
        <title>Draft genome sequence of Sphaerisporangium sp. 7K107.</title>
        <authorList>
            <person name="Sahin N."/>
            <person name="Saygin H."/>
            <person name="Ay H."/>
        </authorList>
    </citation>
    <scope>NUCLEOTIDE SEQUENCE [LARGE SCALE GENOMIC DNA]</scope>
    <source>
        <strain evidence="1 2">7K107</strain>
    </source>
</reference>
<gene>
    <name evidence="1" type="ORF">C1I98_11005</name>
</gene>
<comment type="caution">
    <text evidence="1">The sequence shown here is derived from an EMBL/GenBank/DDBJ whole genome shotgun (WGS) entry which is preliminary data.</text>
</comment>
<organism evidence="1 2">
    <name type="scientific">Spongiactinospora gelatinilytica</name>
    <dbReference type="NCBI Taxonomy" id="2666298"/>
    <lineage>
        <taxon>Bacteria</taxon>
        <taxon>Bacillati</taxon>
        <taxon>Actinomycetota</taxon>
        <taxon>Actinomycetes</taxon>
        <taxon>Streptosporangiales</taxon>
        <taxon>Streptosporangiaceae</taxon>
        <taxon>Spongiactinospora</taxon>
    </lineage>
</organism>
<proteinExistence type="predicted"/>
<dbReference type="AlphaFoldDB" id="A0A2W2HV61"/>
<evidence type="ECO:0000313" key="1">
    <source>
        <dbReference type="EMBL" id="PZG49837.1"/>
    </source>
</evidence>
<name>A0A2W2HV61_9ACTN</name>
<dbReference type="EMBL" id="POUA01000064">
    <property type="protein sequence ID" value="PZG49837.1"/>
    <property type="molecule type" value="Genomic_DNA"/>
</dbReference>
<protein>
    <submittedName>
        <fullName evidence="1">Uncharacterized protein</fullName>
    </submittedName>
</protein>
<dbReference type="Proteomes" id="UP000248544">
    <property type="component" value="Unassembled WGS sequence"/>
</dbReference>